<evidence type="ECO:0000313" key="1">
    <source>
        <dbReference type="EMBL" id="GIX96643.1"/>
    </source>
</evidence>
<organism evidence="1 2">
    <name type="scientific">Caerostris darwini</name>
    <dbReference type="NCBI Taxonomy" id="1538125"/>
    <lineage>
        <taxon>Eukaryota</taxon>
        <taxon>Metazoa</taxon>
        <taxon>Ecdysozoa</taxon>
        <taxon>Arthropoda</taxon>
        <taxon>Chelicerata</taxon>
        <taxon>Arachnida</taxon>
        <taxon>Araneae</taxon>
        <taxon>Araneomorphae</taxon>
        <taxon>Entelegynae</taxon>
        <taxon>Araneoidea</taxon>
        <taxon>Araneidae</taxon>
        <taxon>Caerostris</taxon>
    </lineage>
</organism>
<accession>A0AAV4PI04</accession>
<name>A0AAV4PI04_9ARAC</name>
<keyword evidence="2" id="KW-1185">Reference proteome</keyword>
<dbReference type="AlphaFoldDB" id="A0AAV4PI04"/>
<proteinExistence type="predicted"/>
<evidence type="ECO:0000313" key="2">
    <source>
        <dbReference type="Proteomes" id="UP001054837"/>
    </source>
</evidence>
<comment type="caution">
    <text evidence="1">The sequence shown here is derived from an EMBL/GenBank/DDBJ whole genome shotgun (WGS) entry which is preliminary data.</text>
</comment>
<dbReference type="EMBL" id="BPLQ01002951">
    <property type="protein sequence ID" value="GIX96643.1"/>
    <property type="molecule type" value="Genomic_DNA"/>
</dbReference>
<sequence length="111" mass="12588">MKNVARPILSDFEPKSSLFNKTKLSDSVEHKIPDIPLAKEFGPSACTQLIVRCSISVRTENAQIYIDISFFGINRRVSSKYRTLIPGRDGCAFNEVEGSKKDYGCRMFFFL</sequence>
<dbReference type="Proteomes" id="UP001054837">
    <property type="component" value="Unassembled WGS sequence"/>
</dbReference>
<protein>
    <submittedName>
        <fullName evidence="1">Uncharacterized protein</fullName>
    </submittedName>
</protein>
<reference evidence="1 2" key="1">
    <citation type="submission" date="2021-06" db="EMBL/GenBank/DDBJ databases">
        <title>Caerostris darwini draft genome.</title>
        <authorList>
            <person name="Kono N."/>
            <person name="Arakawa K."/>
        </authorList>
    </citation>
    <scope>NUCLEOTIDE SEQUENCE [LARGE SCALE GENOMIC DNA]</scope>
</reference>
<gene>
    <name evidence="1" type="ORF">CDAR_550161</name>
</gene>